<name>A0ABW2RK88_9BACL</name>
<comment type="caution">
    <text evidence="3">The sequence shown here is derived from an EMBL/GenBank/DDBJ whole genome shotgun (WGS) entry which is preliminary data.</text>
</comment>
<evidence type="ECO:0000313" key="3">
    <source>
        <dbReference type="EMBL" id="MFC7441439.1"/>
    </source>
</evidence>
<sequence length="354" mass="40520">MYHKDNHKRDKFDYAIYGIFICSIIVSFSKTIYLYESGGFDTPIGWMNNHWTEHWFGKGFFNLALFATLAAESAFSVGLWGLYEAYRTEHKFPGLRYFWTWGMFIGGLVIIGWSNISATLGSNYLFGNPIKGLVLGLSVPYFVLNSVLVLFSRSQSEETETNEQPEQPKLTLWAASLGNAVNTFKSITQTPEHPKQEQSKSSVQNTPLVHEHSENVKDVQSEPKQITQDEEEHSEQSQTKPHVHVQEERWIVEKENDPEHVQEEQDVHLQDEESVSKQSVHVQGEQRKGEQRKRKSKAYLYIVNGSKTEQAVQCAIAMMERNEPFSVRKLAQVAGCSTTTAQNAMNRLREQKHS</sequence>
<keyword evidence="2" id="KW-0812">Transmembrane</keyword>
<evidence type="ECO:0008006" key="5">
    <source>
        <dbReference type="Google" id="ProtNLM"/>
    </source>
</evidence>
<feature type="transmembrane region" description="Helical" evidence="2">
    <location>
        <begin position="12"/>
        <end position="35"/>
    </location>
</feature>
<evidence type="ECO:0000256" key="2">
    <source>
        <dbReference type="SAM" id="Phobius"/>
    </source>
</evidence>
<evidence type="ECO:0000256" key="1">
    <source>
        <dbReference type="SAM" id="MobiDB-lite"/>
    </source>
</evidence>
<evidence type="ECO:0000313" key="4">
    <source>
        <dbReference type="Proteomes" id="UP001596500"/>
    </source>
</evidence>
<organism evidence="3 4">
    <name type="scientific">Laceyella putida</name>
    <dbReference type="NCBI Taxonomy" id="110101"/>
    <lineage>
        <taxon>Bacteria</taxon>
        <taxon>Bacillati</taxon>
        <taxon>Bacillota</taxon>
        <taxon>Bacilli</taxon>
        <taxon>Bacillales</taxon>
        <taxon>Thermoactinomycetaceae</taxon>
        <taxon>Laceyella</taxon>
    </lineage>
</organism>
<feature type="transmembrane region" description="Helical" evidence="2">
    <location>
        <begin position="55"/>
        <end position="83"/>
    </location>
</feature>
<gene>
    <name evidence="3" type="ORF">ACFQNG_09750</name>
</gene>
<keyword evidence="2" id="KW-0472">Membrane</keyword>
<proteinExistence type="predicted"/>
<feature type="compositionally biased region" description="Basic and acidic residues" evidence="1">
    <location>
        <begin position="244"/>
        <end position="275"/>
    </location>
</feature>
<feature type="compositionally biased region" description="Basic and acidic residues" evidence="1">
    <location>
        <begin position="209"/>
        <end position="221"/>
    </location>
</feature>
<feature type="transmembrane region" description="Helical" evidence="2">
    <location>
        <begin position="95"/>
        <end position="113"/>
    </location>
</feature>
<keyword evidence="2" id="KW-1133">Transmembrane helix</keyword>
<keyword evidence="4" id="KW-1185">Reference proteome</keyword>
<dbReference type="RefSeq" id="WP_379864721.1">
    <property type="nucleotide sequence ID" value="NZ_JBHTBW010000021.1"/>
</dbReference>
<feature type="region of interest" description="Disordered" evidence="1">
    <location>
        <begin position="188"/>
        <end position="294"/>
    </location>
</feature>
<dbReference type="Proteomes" id="UP001596500">
    <property type="component" value="Unassembled WGS sequence"/>
</dbReference>
<dbReference type="EMBL" id="JBHTBW010000021">
    <property type="protein sequence ID" value="MFC7441439.1"/>
    <property type="molecule type" value="Genomic_DNA"/>
</dbReference>
<accession>A0ABW2RK88</accession>
<reference evidence="4" key="1">
    <citation type="journal article" date="2019" name="Int. J. Syst. Evol. Microbiol.">
        <title>The Global Catalogue of Microorganisms (GCM) 10K type strain sequencing project: providing services to taxonomists for standard genome sequencing and annotation.</title>
        <authorList>
            <consortium name="The Broad Institute Genomics Platform"/>
            <consortium name="The Broad Institute Genome Sequencing Center for Infectious Disease"/>
            <person name="Wu L."/>
            <person name="Ma J."/>
        </authorList>
    </citation>
    <scope>NUCLEOTIDE SEQUENCE [LARGE SCALE GENOMIC DNA]</scope>
    <source>
        <strain evidence="4">CGMCC 1.12942</strain>
    </source>
</reference>
<feature type="transmembrane region" description="Helical" evidence="2">
    <location>
        <begin position="133"/>
        <end position="151"/>
    </location>
</feature>
<protein>
    <recommendedName>
        <fullName evidence="5">DUF2637 domain-containing protein</fullName>
    </recommendedName>
</protein>